<feature type="domain" description="VOC" evidence="1">
    <location>
        <begin position="5"/>
        <end position="114"/>
    </location>
</feature>
<organism evidence="2 3">
    <name type="scientific">Actinorhabdospora filicis</name>
    <dbReference type="NCBI Taxonomy" id="1785913"/>
    <lineage>
        <taxon>Bacteria</taxon>
        <taxon>Bacillati</taxon>
        <taxon>Actinomycetota</taxon>
        <taxon>Actinomycetes</taxon>
        <taxon>Micromonosporales</taxon>
        <taxon>Micromonosporaceae</taxon>
        <taxon>Actinorhabdospora</taxon>
    </lineage>
</organism>
<gene>
    <name evidence="2" type="ORF">Afil01_64750</name>
</gene>
<sequence>MSIATVSGVVIDCRRPQALAEFYAKALGGTVTSADDTWATVEAAPLNLSFQFVADYEHPVWPGAKYLHLDLTVADRAAAVKALLELGATLPPHQPGGEDWTVLLDPAGHPFCVL</sequence>
<dbReference type="PANTHER" id="PTHR35908:SF1">
    <property type="entry name" value="CONSERVED PROTEIN"/>
    <property type="match status" value="1"/>
</dbReference>
<accession>A0A9W6WD21</accession>
<evidence type="ECO:0000313" key="2">
    <source>
        <dbReference type="EMBL" id="GLZ81668.1"/>
    </source>
</evidence>
<dbReference type="InterPro" id="IPR037523">
    <property type="entry name" value="VOC_core"/>
</dbReference>
<evidence type="ECO:0000259" key="1">
    <source>
        <dbReference type="PROSITE" id="PS51819"/>
    </source>
</evidence>
<proteinExistence type="predicted"/>
<dbReference type="InterPro" id="IPR029068">
    <property type="entry name" value="Glyas_Bleomycin-R_OHBP_Dase"/>
</dbReference>
<protein>
    <submittedName>
        <fullName evidence="2">Glyoxalase</fullName>
    </submittedName>
</protein>
<dbReference type="Pfam" id="PF18029">
    <property type="entry name" value="Glyoxalase_6"/>
    <property type="match status" value="1"/>
</dbReference>
<dbReference type="Gene3D" id="3.10.180.10">
    <property type="entry name" value="2,3-Dihydroxybiphenyl 1,2-Dioxygenase, domain 1"/>
    <property type="match status" value="1"/>
</dbReference>
<dbReference type="Proteomes" id="UP001165079">
    <property type="component" value="Unassembled WGS sequence"/>
</dbReference>
<name>A0A9W6WD21_9ACTN</name>
<dbReference type="RefSeq" id="WP_285667218.1">
    <property type="nucleotide sequence ID" value="NZ_BSTX01000007.1"/>
</dbReference>
<dbReference type="EMBL" id="BSTX01000007">
    <property type="protein sequence ID" value="GLZ81668.1"/>
    <property type="molecule type" value="Genomic_DNA"/>
</dbReference>
<dbReference type="PANTHER" id="PTHR35908">
    <property type="entry name" value="HYPOTHETICAL FUSION PROTEIN"/>
    <property type="match status" value="1"/>
</dbReference>
<dbReference type="PROSITE" id="PS51819">
    <property type="entry name" value="VOC"/>
    <property type="match status" value="1"/>
</dbReference>
<dbReference type="SUPFAM" id="SSF54593">
    <property type="entry name" value="Glyoxalase/Bleomycin resistance protein/Dihydroxybiphenyl dioxygenase"/>
    <property type="match status" value="1"/>
</dbReference>
<evidence type="ECO:0000313" key="3">
    <source>
        <dbReference type="Proteomes" id="UP001165079"/>
    </source>
</evidence>
<dbReference type="CDD" id="cd06587">
    <property type="entry name" value="VOC"/>
    <property type="match status" value="1"/>
</dbReference>
<comment type="caution">
    <text evidence="2">The sequence shown here is derived from an EMBL/GenBank/DDBJ whole genome shotgun (WGS) entry which is preliminary data.</text>
</comment>
<dbReference type="InterPro" id="IPR041581">
    <property type="entry name" value="Glyoxalase_6"/>
</dbReference>
<keyword evidence="3" id="KW-1185">Reference proteome</keyword>
<dbReference type="AlphaFoldDB" id="A0A9W6WD21"/>
<reference evidence="2" key="1">
    <citation type="submission" date="2023-03" db="EMBL/GenBank/DDBJ databases">
        <title>Actinorhabdospora filicis NBRC 111898.</title>
        <authorList>
            <person name="Ichikawa N."/>
            <person name="Sato H."/>
            <person name="Tonouchi N."/>
        </authorList>
    </citation>
    <scope>NUCLEOTIDE SEQUENCE</scope>
    <source>
        <strain evidence="2">NBRC 111898</strain>
    </source>
</reference>